<reference evidence="1" key="1">
    <citation type="journal article" date="2022" name="bioRxiv">
        <title>Sequencing and chromosome-scale assembly of the giantPleurodeles waltlgenome.</title>
        <authorList>
            <person name="Brown T."/>
            <person name="Elewa A."/>
            <person name="Iarovenko S."/>
            <person name="Subramanian E."/>
            <person name="Araus A.J."/>
            <person name="Petzold A."/>
            <person name="Susuki M."/>
            <person name="Suzuki K.-i.T."/>
            <person name="Hayashi T."/>
            <person name="Toyoda A."/>
            <person name="Oliveira C."/>
            <person name="Osipova E."/>
            <person name="Leigh N.D."/>
            <person name="Simon A."/>
            <person name="Yun M.H."/>
        </authorList>
    </citation>
    <scope>NUCLEOTIDE SEQUENCE</scope>
    <source>
        <strain evidence="1">20211129_DDA</strain>
        <tissue evidence="1">Liver</tissue>
    </source>
</reference>
<evidence type="ECO:0000313" key="1">
    <source>
        <dbReference type="EMBL" id="KAJ1104998.1"/>
    </source>
</evidence>
<feature type="non-terminal residue" evidence="1">
    <location>
        <position position="128"/>
    </location>
</feature>
<accession>A0AAV7MVL2</accession>
<keyword evidence="2" id="KW-1185">Reference proteome</keyword>
<name>A0AAV7MVL2_PLEWA</name>
<proteinExistence type="predicted"/>
<dbReference type="AlphaFoldDB" id="A0AAV7MVL2"/>
<comment type="caution">
    <text evidence="1">The sequence shown here is derived from an EMBL/GenBank/DDBJ whole genome shotgun (WGS) entry which is preliminary data.</text>
</comment>
<gene>
    <name evidence="1" type="ORF">NDU88_002406</name>
</gene>
<dbReference type="Proteomes" id="UP001066276">
    <property type="component" value="Chromosome 9"/>
</dbReference>
<sequence length="128" mass="14320">FHSCHNTTIWTILLQERHLAAQSQVVKHAAGHDDVTHLLRSTSGLYTGGFIRLLAKPSGRCLGRTTWSTQSSNPQERTYTASVAVTSVWKGQWLLRLGKGPLPSLEKSWRNLWMGSSPSMRYSTVLQT</sequence>
<organism evidence="1 2">
    <name type="scientific">Pleurodeles waltl</name>
    <name type="common">Iberian ribbed newt</name>
    <dbReference type="NCBI Taxonomy" id="8319"/>
    <lineage>
        <taxon>Eukaryota</taxon>
        <taxon>Metazoa</taxon>
        <taxon>Chordata</taxon>
        <taxon>Craniata</taxon>
        <taxon>Vertebrata</taxon>
        <taxon>Euteleostomi</taxon>
        <taxon>Amphibia</taxon>
        <taxon>Batrachia</taxon>
        <taxon>Caudata</taxon>
        <taxon>Salamandroidea</taxon>
        <taxon>Salamandridae</taxon>
        <taxon>Pleurodelinae</taxon>
        <taxon>Pleurodeles</taxon>
    </lineage>
</organism>
<protein>
    <submittedName>
        <fullName evidence="1">Uncharacterized protein</fullName>
    </submittedName>
</protein>
<dbReference type="EMBL" id="JANPWB010000013">
    <property type="protein sequence ID" value="KAJ1104998.1"/>
    <property type="molecule type" value="Genomic_DNA"/>
</dbReference>
<evidence type="ECO:0000313" key="2">
    <source>
        <dbReference type="Proteomes" id="UP001066276"/>
    </source>
</evidence>
<feature type="non-terminal residue" evidence="1">
    <location>
        <position position="1"/>
    </location>
</feature>